<gene>
    <name evidence="1" type="ORF">KUC_3013</name>
</gene>
<dbReference type="AlphaFoldDB" id="A0A7U9C1S5"/>
<reference evidence="1 2" key="1">
    <citation type="submission" date="2011-10" db="EMBL/GenBank/DDBJ databases">
        <authorList>
            <person name="Quillaguamn J."/>
            <person name="Guzmn D."/>
            <person name="Balderrama-Subieta A."/>
            <person name="Cardona-Ortuo C."/>
            <person name="Guevara-Martnez M."/>
            <person name="Callisaya-Quispe N."/>
        </authorList>
    </citation>
    <scope>NUCLEOTIDE SEQUENCE [LARGE SCALE GENOMIC DNA]</scope>
    <source>
        <strain evidence="1 2">LC1</strain>
    </source>
</reference>
<sequence length="88" mass="9781">MLLPCFRLDKAYPQAILALHTVLCYPLRLGHPGRHAFPGHDDGRLAVARRKSHLTALAMKTGGDSLTEPKVVVGFDYQSSCKDYRPHP</sequence>
<organism evidence="1 2">
    <name type="scientific">Vreelandella boliviensis LC1</name>
    <dbReference type="NCBI Taxonomy" id="1072583"/>
    <lineage>
        <taxon>Bacteria</taxon>
        <taxon>Pseudomonadati</taxon>
        <taxon>Pseudomonadota</taxon>
        <taxon>Gammaproteobacteria</taxon>
        <taxon>Oceanospirillales</taxon>
        <taxon>Halomonadaceae</taxon>
        <taxon>Vreelandella</taxon>
    </lineage>
</organism>
<accession>A0A7U9C1S5</accession>
<dbReference type="Proteomes" id="UP000005756">
    <property type="component" value="Unassembled WGS sequence"/>
</dbReference>
<dbReference type="EMBL" id="JH393258">
    <property type="protein sequence ID" value="EHJ93051.1"/>
    <property type="molecule type" value="Genomic_DNA"/>
</dbReference>
<name>A0A7U9C1S5_9GAMM</name>
<protein>
    <submittedName>
        <fullName evidence="1">Uncharacterized protein</fullName>
    </submittedName>
</protein>
<evidence type="ECO:0000313" key="2">
    <source>
        <dbReference type="Proteomes" id="UP000005756"/>
    </source>
</evidence>
<evidence type="ECO:0000313" key="1">
    <source>
        <dbReference type="EMBL" id="EHJ93051.1"/>
    </source>
</evidence>
<proteinExistence type="predicted"/>